<keyword evidence="2" id="KW-1185">Reference proteome</keyword>
<evidence type="ECO:0000313" key="2">
    <source>
        <dbReference type="Proteomes" id="UP000594034"/>
    </source>
</evidence>
<dbReference type="EMBL" id="CP040449">
    <property type="protein sequence ID" value="QFI54013.1"/>
    <property type="molecule type" value="Genomic_DNA"/>
</dbReference>
<dbReference type="AlphaFoldDB" id="A0A5J6WW93"/>
<protein>
    <submittedName>
        <fullName evidence="1">Uncharacterized protein</fullName>
    </submittedName>
</protein>
<organism evidence="1 2">
    <name type="scientific">Aeromonas simiae</name>
    <dbReference type="NCBI Taxonomy" id="218936"/>
    <lineage>
        <taxon>Bacteria</taxon>
        <taxon>Pseudomonadati</taxon>
        <taxon>Pseudomonadota</taxon>
        <taxon>Gammaproteobacteria</taxon>
        <taxon>Aeromonadales</taxon>
        <taxon>Aeromonadaceae</taxon>
        <taxon>Aeromonas</taxon>
    </lineage>
</organism>
<dbReference type="RefSeq" id="WP_193003533.1">
    <property type="nucleotide sequence ID" value="NZ_CP040449.1"/>
</dbReference>
<name>A0A5J6WW93_9GAMM</name>
<dbReference type="Proteomes" id="UP000594034">
    <property type="component" value="Chromosome"/>
</dbReference>
<dbReference type="KEGG" id="asim:FE240_04470"/>
<reference evidence="1 2" key="1">
    <citation type="submission" date="2019-05" db="EMBL/GenBank/DDBJ databases">
        <title>OXA-830, a novel chromosomally encoded expanded-spectrum class D beta-lactamase in Aeromonas simiae.</title>
        <authorList>
            <person name="Zhou W."/>
            <person name="Chen Q."/>
        </authorList>
    </citation>
    <scope>NUCLEOTIDE SEQUENCE [LARGE SCALE GENOMIC DNA]</scope>
    <source>
        <strain evidence="1 2">A6</strain>
    </source>
</reference>
<proteinExistence type="predicted"/>
<evidence type="ECO:0000313" key="1">
    <source>
        <dbReference type="EMBL" id="QFI54013.1"/>
    </source>
</evidence>
<sequence length="280" mass="31874">MLVFYIRHNWNHSDFAALNPRLFAEHKIAVHYQEAAEPFNRAHYHSSSAKTAIDYINRASSQETLIVAAYAGIDKILIGLSCPGSKGVEECQGNQLKVVQLRKVREVSRHEFLLPFVVPPPHAAFVRWHMGERAVLRFYRDEREAIGLDMLLPWHLELLCEEWLRKQQRLHRKLFHTGKTMQDFDIVGLDPQGEYLIAQVKHKASAAAVLDFFSKAAPFFDHDAARLRRSALFFAGHASQDAEPGQIIPIEKVIAEFERDEPGYLAALYGSHQPGTAPRT</sequence>
<gene>
    <name evidence="1" type="ORF">FE240_04470</name>
</gene>
<accession>A0A5J6WW93</accession>